<organism evidence="3 4">
    <name type="scientific">Limosilactobacillus agrestis</name>
    <dbReference type="NCBI Taxonomy" id="2759748"/>
    <lineage>
        <taxon>Bacteria</taxon>
        <taxon>Bacillati</taxon>
        <taxon>Bacillota</taxon>
        <taxon>Bacilli</taxon>
        <taxon>Lactobacillales</taxon>
        <taxon>Lactobacillaceae</taxon>
        <taxon>Limosilactobacillus</taxon>
    </lineage>
</organism>
<dbReference type="CDD" id="cd03801">
    <property type="entry name" value="GT4_PimA-like"/>
    <property type="match status" value="1"/>
</dbReference>
<name>A0ABS8R526_9LACO</name>
<protein>
    <submittedName>
        <fullName evidence="3">Glycosyltransferase family 4 protein</fullName>
    </submittedName>
</protein>
<dbReference type="PANTHER" id="PTHR12526:SF638">
    <property type="entry name" value="SPORE COAT PROTEIN SA"/>
    <property type="match status" value="1"/>
</dbReference>
<evidence type="ECO:0000259" key="2">
    <source>
        <dbReference type="Pfam" id="PF13439"/>
    </source>
</evidence>
<reference evidence="3 4" key="1">
    <citation type="submission" date="2021-12" db="EMBL/GenBank/DDBJ databases">
        <title>A phylogenomic analysis of Limosilactobacillus reuteri reveals ancient and stable evolutionary relationships with rodents and birds and zoonotic transmission to humans.</title>
        <authorList>
            <person name="Li F."/>
            <person name="Li X."/>
            <person name="Cheng C."/>
            <person name="Tollenaar S."/>
            <person name="Zhang J.S."/>
            <person name="Simpson D."/>
            <person name="Tasseva G."/>
            <person name="Perez-Munoz M.E."/>
            <person name="Frese S."/>
            <person name="Gaenzle M.G."/>
            <person name="Walter J."/>
            <person name="Zheng J."/>
        </authorList>
    </citation>
    <scope>NUCLEOTIDE SEQUENCE [LARGE SCALE GENOMIC DNA]</scope>
    <source>
        <strain evidence="3 4">BG-MG3-B</strain>
    </source>
</reference>
<sequence>MENILYLHAGAEMYGADKILLELVSGLNPKRFHPIVVLPEHGILEKRLKENNIETYVISYPILRRKYFNVRGIWQYVSTYYSSSEQIEKLVKNKNISLIHVNTAAVLEGIYLKKKLKVKMVWHIHEIILSPAIVGKLLNYLVGKYSDQCIAVSEAVKNNLLKSGYFKPGQIDVIYNGVDSHKFTPALDSSYLYKEWNIPKNAIKVGMIGRVNAWKGQEHFLEALTPLLNRYPNLYLFIVGSAFNGQEWRVNKLKEKIVKDKNSKRIIYSEFRADNNYIQSFFDLLVLPSTNPDPLPTVVLEAMASGTPVIGYKHGGVTEMIRDGKDGRLADINDPIDLRQKVKSTLDNNKLNLYGKNARMRQEKEFSLQTFITNFEAMYTKLIIS</sequence>
<feature type="domain" description="Glycosyl transferase family 1" evidence="1">
    <location>
        <begin position="194"/>
        <end position="359"/>
    </location>
</feature>
<dbReference type="InterPro" id="IPR028098">
    <property type="entry name" value="Glyco_trans_4-like_N"/>
</dbReference>
<dbReference type="SUPFAM" id="SSF53756">
    <property type="entry name" value="UDP-Glycosyltransferase/glycogen phosphorylase"/>
    <property type="match status" value="1"/>
</dbReference>
<dbReference type="Gene3D" id="3.40.50.2000">
    <property type="entry name" value="Glycogen Phosphorylase B"/>
    <property type="match status" value="2"/>
</dbReference>
<proteinExistence type="predicted"/>
<dbReference type="RefSeq" id="WP_231823038.1">
    <property type="nucleotide sequence ID" value="NZ_JAJPDE010000014.1"/>
</dbReference>
<evidence type="ECO:0000313" key="3">
    <source>
        <dbReference type="EMBL" id="MCD7129804.1"/>
    </source>
</evidence>
<dbReference type="EMBL" id="JAJPDE010000014">
    <property type="protein sequence ID" value="MCD7129804.1"/>
    <property type="molecule type" value="Genomic_DNA"/>
</dbReference>
<accession>A0ABS8R526</accession>
<keyword evidence="4" id="KW-1185">Reference proteome</keyword>
<feature type="domain" description="Glycosyltransferase subfamily 4-like N-terminal" evidence="2">
    <location>
        <begin position="15"/>
        <end position="180"/>
    </location>
</feature>
<dbReference type="Pfam" id="PF13439">
    <property type="entry name" value="Glyco_transf_4"/>
    <property type="match status" value="1"/>
</dbReference>
<dbReference type="Pfam" id="PF00534">
    <property type="entry name" value="Glycos_transf_1"/>
    <property type="match status" value="1"/>
</dbReference>
<evidence type="ECO:0000259" key="1">
    <source>
        <dbReference type="Pfam" id="PF00534"/>
    </source>
</evidence>
<evidence type="ECO:0000313" key="4">
    <source>
        <dbReference type="Proteomes" id="UP001199710"/>
    </source>
</evidence>
<dbReference type="PANTHER" id="PTHR12526">
    <property type="entry name" value="GLYCOSYLTRANSFERASE"/>
    <property type="match status" value="1"/>
</dbReference>
<gene>
    <name evidence="3" type="ORF">LTY36_01015</name>
</gene>
<dbReference type="Proteomes" id="UP001199710">
    <property type="component" value="Unassembled WGS sequence"/>
</dbReference>
<dbReference type="InterPro" id="IPR001296">
    <property type="entry name" value="Glyco_trans_1"/>
</dbReference>
<comment type="caution">
    <text evidence="3">The sequence shown here is derived from an EMBL/GenBank/DDBJ whole genome shotgun (WGS) entry which is preliminary data.</text>
</comment>